<dbReference type="SUPFAM" id="SSF51735">
    <property type="entry name" value="NAD(P)-binding Rossmann-fold domains"/>
    <property type="match status" value="1"/>
</dbReference>
<reference evidence="4" key="1">
    <citation type="submission" date="2022-08" db="EMBL/GenBank/DDBJ databases">
        <authorList>
            <person name="Zhang D."/>
        </authorList>
    </citation>
    <scope>NUCLEOTIDE SEQUENCE</scope>
    <source>
        <strain evidence="4">XJ19-11</strain>
    </source>
</reference>
<gene>
    <name evidence="4" type="ORF">NU887_11180</name>
</gene>
<dbReference type="InterPro" id="IPR029753">
    <property type="entry name" value="D-isomer_DH_CS"/>
</dbReference>
<evidence type="ECO:0000313" key="5">
    <source>
        <dbReference type="Proteomes" id="UP001142175"/>
    </source>
</evidence>
<keyword evidence="5" id="KW-1185">Reference proteome</keyword>
<sequence length="306" mass="34505">MSIAIISPGRDVSSWVKTFEKVDSGIDVQVFPNIIDKKSVEVVILWQHPKGILKEFPNLKLICSMGAGVDHILSDSEIPFSMPITRIVDPGLTIPMTNYVVMATLNFQRQLFRYQTNQKLKIWDMSNPELETRVGVMGVGALGSDVIEKLKLLRFPVFGYGNSPKSGTDYPYYHGDELPLFLKEVNLIICMLPLTPRTENILDMGFFRKCNKGTYIINVARGNHLVEEDLLAAIDEGIISGAFLDVFRKEPLPKEHPFWNSDKITVTPHIASVTNPDSAIPQIIENYKRIKNHEPLLNKINPILGY</sequence>
<dbReference type="EMBL" id="JANSUY010000007">
    <property type="protein sequence ID" value="MCR9015601.1"/>
    <property type="molecule type" value="Genomic_DNA"/>
</dbReference>
<keyword evidence="2" id="KW-0520">NAD</keyword>
<dbReference type="PROSITE" id="PS00671">
    <property type="entry name" value="D_2_HYDROXYACID_DH_3"/>
    <property type="match status" value="1"/>
</dbReference>
<name>A0A9X2P694_9BACT</name>
<dbReference type="SUPFAM" id="SSF52283">
    <property type="entry name" value="Formate/glycerate dehydrogenase catalytic domain-like"/>
    <property type="match status" value="1"/>
</dbReference>
<accession>A0A9X2P694</accession>
<dbReference type="RefSeq" id="WP_258423456.1">
    <property type="nucleotide sequence ID" value="NZ_JANAEZ010000001.1"/>
</dbReference>
<evidence type="ECO:0000259" key="3">
    <source>
        <dbReference type="Pfam" id="PF02826"/>
    </source>
</evidence>
<dbReference type="InterPro" id="IPR006140">
    <property type="entry name" value="D-isomer_DH_NAD-bd"/>
</dbReference>
<protein>
    <submittedName>
        <fullName evidence="4">Glyoxylate/hydroxypyruvate reductase A</fullName>
    </submittedName>
</protein>
<dbReference type="GO" id="GO:0051287">
    <property type="term" value="F:NAD binding"/>
    <property type="evidence" value="ECO:0007669"/>
    <property type="project" value="InterPro"/>
</dbReference>
<evidence type="ECO:0000256" key="2">
    <source>
        <dbReference type="ARBA" id="ARBA00023027"/>
    </source>
</evidence>
<comment type="caution">
    <text evidence="4">The sequence shown here is derived from an EMBL/GenBank/DDBJ whole genome shotgun (WGS) entry which is preliminary data.</text>
</comment>
<keyword evidence="1" id="KW-0560">Oxidoreductase</keyword>
<feature type="domain" description="D-isomer specific 2-hydroxyacid dehydrogenase NAD-binding" evidence="3">
    <location>
        <begin position="102"/>
        <end position="271"/>
    </location>
</feature>
<dbReference type="Pfam" id="PF02826">
    <property type="entry name" value="2-Hacid_dh_C"/>
    <property type="match status" value="1"/>
</dbReference>
<dbReference type="PANTHER" id="PTHR43333">
    <property type="entry name" value="2-HACID_DH_C DOMAIN-CONTAINING PROTEIN"/>
    <property type="match status" value="1"/>
</dbReference>
<evidence type="ECO:0000313" key="4">
    <source>
        <dbReference type="EMBL" id="MCR9015601.1"/>
    </source>
</evidence>
<dbReference type="CDD" id="cd12164">
    <property type="entry name" value="GDH_like_2"/>
    <property type="match status" value="1"/>
</dbReference>
<dbReference type="PANTHER" id="PTHR43333:SF1">
    <property type="entry name" value="D-ISOMER SPECIFIC 2-HYDROXYACID DEHYDROGENASE NAD-BINDING DOMAIN-CONTAINING PROTEIN"/>
    <property type="match status" value="1"/>
</dbReference>
<organism evidence="4 5">
    <name type="scientific">Aquiflexum gelatinilyticum</name>
    <dbReference type="NCBI Taxonomy" id="2961943"/>
    <lineage>
        <taxon>Bacteria</taxon>
        <taxon>Pseudomonadati</taxon>
        <taxon>Bacteroidota</taxon>
        <taxon>Cytophagia</taxon>
        <taxon>Cytophagales</taxon>
        <taxon>Cyclobacteriaceae</taxon>
        <taxon>Aquiflexum</taxon>
    </lineage>
</organism>
<dbReference type="Proteomes" id="UP001142175">
    <property type="component" value="Unassembled WGS sequence"/>
</dbReference>
<dbReference type="AlphaFoldDB" id="A0A9X2P694"/>
<dbReference type="GO" id="GO:0016616">
    <property type="term" value="F:oxidoreductase activity, acting on the CH-OH group of donors, NAD or NADP as acceptor"/>
    <property type="evidence" value="ECO:0007669"/>
    <property type="project" value="UniProtKB-ARBA"/>
</dbReference>
<dbReference type="InterPro" id="IPR036291">
    <property type="entry name" value="NAD(P)-bd_dom_sf"/>
</dbReference>
<evidence type="ECO:0000256" key="1">
    <source>
        <dbReference type="ARBA" id="ARBA00023002"/>
    </source>
</evidence>
<proteinExistence type="predicted"/>
<dbReference type="Gene3D" id="3.40.50.720">
    <property type="entry name" value="NAD(P)-binding Rossmann-like Domain"/>
    <property type="match status" value="2"/>
</dbReference>